<dbReference type="KEGG" id="sla:SERLADRAFT_461090"/>
<evidence type="ECO:0000256" key="1">
    <source>
        <dbReference type="SAM" id="MobiDB-lite"/>
    </source>
</evidence>
<dbReference type="GO" id="GO:0030674">
    <property type="term" value="F:protein-macromolecule adaptor activity"/>
    <property type="evidence" value="ECO:0007669"/>
    <property type="project" value="TreeGrafter"/>
</dbReference>
<dbReference type="OrthoDB" id="548474at2759"/>
<protein>
    <submittedName>
        <fullName evidence="2">Uncharacterized protein</fullName>
    </submittedName>
</protein>
<dbReference type="PANTHER" id="PTHR40422:SF1">
    <property type="entry name" value="TRANSLATION MACHINERY-ASSOCIATED PROTEIN 17"/>
    <property type="match status" value="1"/>
</dbReference>
<organism>
    <name type="scientific">Serpula lacrymans var. lacrymans (strain S7.9)</name>
    <name type="common">Dry rot fungus</name>
    <dbReference type="NCBI Taxonomy" id="578457"/>
    <lineage>
        <taxon>Eukaryota</taxon>
        <taxon>Fungi</taxon>
        <taxon>Dikarya</taxon>
        <taxon>Basidiomycota</taxon>
        <taxon>Agaricomycotina</taxon>
        <taxon>Agaricomycetes</taxon>
        <taxon>Agaricomycetidae</taxon>
        <taxon>Boletales</taxon>
        <taxon>Coniophorineae</taxon>
        <taxon>Serpulaceae</taxon>
        <taxon>Serpula</taxon>
    </lineage>
</organism>
<sequence length="136" mass="15191">MEFSPRYSQPFTLEEAIHLDLPVITEEIARLENSLLHLGQTQEELREYTKGPPPSSQDPDILQAIEENEITIGSQQERVLMLKLALTHKGVPESSGAHYDFALSVTNHDTSLNGRNTSPTNERVTSEGTEEDGVYL</sequence>
<dbReference type="GO" id="GO:0070682">
    <property type="term" value="P:proteasome regulatory particle assembly"/>
    <property type="evidence" value="ECO:0007669"/>
    <property type="project" value="InterPro"/>
</dbReference>
<feature type="region of interest" description="Disordered" evidence="1">
    <location>
        <begin position="108"/>
        <end position="136"/>
    </location>
</feature>
<dbReference type="EMBL" id="GL945431">
    <property type="protein sequence ID" value="EGO27512.1"/>
    <property type="molecule type" value="Genomic_DNA"/>
</dbReference>
<dbReference type="GeneID" id="18818174"/>
<dbReference type="Proteomes" id="UP000008064">
    <property type="component" value="Unassembled WGS sequence"/>
</dbReference>
<dbReference type="RefSeq" id="XP_007315603.1">
    <property type="nucleotide sequence ID" value="XM_007315541.1"/>
</dbReference>
<gene>
    <name evidence="2" type="ORF">SERLADRAFT_461090</name>
</gene>
<accession>F8NN18</accession>
<proteinExistence type="predicted"/>
<dbReference type="InterPro" id="IPR038966">
    <property type="entry name" value="TMA17"/>
</dbReference>
<dbReference type="HOGENOM" id="CLU_140541_0_0_1"/>
<feature type="compositionally biased region" description="Polar residues" evidence="1">
    <location>
        <begin position="108"/>
        <end position="127"/>
    </location>
</feature>
<reference evidence="2" key="1">
    <citation type="submission" date="2011-04" db="EMBL/GenBank/DDBJ databases">
        <title>Evolution of plant cell wall degrading machinery underlies the functional diversity of forest fungi.</title>
        <authorList>
            <consortium name="US DOE Joint Genome Institute (JGI-PGF)"/>
            <person name="Eastwood D.C."/>
            <person name="Floudas D."/>
            <person name="Binder M."/>
            <person name="Majcherczyk A."/>
            <person name="Schneider P."/>
            <person name="Aerts A."/>
            <person name="Asiegbu F.O."/>
            <person name="Baker S.E."/>
            <person name="Barry K."/>
            <person name="Bendiksby M."/>
            <person name="Blumentritt M."/>
            <person name="Coutinho P.M."/>
            <person name="Cullen D."/>
            <person name="Cullen D."/>
            <person name="Gathman A."/>
            <person name="Goodell B."/>
            <person name="Henrissat B."/>
            <person name="Ihrmark K."/>
            <person name="Kauserud H."/>
            <person name="Kohler A."/>
            <person name="LaButti K."/>
            <person name="Lapidus A."/>
            <person name="Lavin J.L."/>
            <person name="Lee Y.-H."/>
            <person name="Lindquist E."/>
            <person name="Lilly W."/>
            <person name="Lucas S."/>
            <person name="Morin E."/>
            <person name="Murat C."/>
            <person name="Oguiza J.A."/>
            <person name="Park J."/>
            <person name="Pisabarro A.G."/>
            <person name="Riley R."/>
            <person name="Rosling A."/>
            <person name="Salamov A."/>
            <person name="Schmidt O."/>
            <person name="Schmutz J."/>
            <person name="Skrede I."/>
            <person name="Stenlid J."/>
            <person name="Wiebenga A."/>
            <person name="Xie X."/>
            <person name="Kues U."/>
            <person name="Hibbett D.S."/>
            <person name="Hoffmeister D."/>
            <person name="Hogberg N."/>
            <person name="Martin F."/>
            <person name="Grigoriev I.V."/>
            <person name="Watkinson S.C."/>
        </authorList>
    </citation>
    <scope>NUCLEOTIDE SEQUENCE</scope>
    <source>
        <strain evidence="2">S7.9</strain>
    </source>
</reference>
<evidence type="ECO:0000313" key="2">
    <source>
        <dbReference type="EMBL" id="EGO27512.1"/>
    </source>
</evidence>
<name>F8NN18_SERL9</name>
<dbReference type="PANTHER" id="PTHR40422">
    <property type="entry name" value="TRANSLATION MACHINERY-ASSOCIATED PROTEIN 17"/>
    <property type="match status" value="1"/>
</dbReference>
<dbReference type="AlphaFoldDB" id="F8NN18"/>